<keyword evidence="3" id="KW-0809">Transit peptide</keyword>
<evidence type="ECO:0000256" key="4">
    <source>
        <dbReference type="ARBA" id="ARBA00023128"/>
    </source>
</evidence>
<dbReference type="EMBL" id="JADCNL010000005">
    <property type="protein sequence ID" value="KAG0481185.1"/>
    <property type="molecule type" value="Genomic_DNA"/>
</dbReference>
<evidence type="ECO:0008006" key="9">
    <source>
        <dbReference type="Google" id="ProtNLM"/>
    </source>
</evidence>
<evidence type="ECO:0000256" key="1">
    <source>
        <dbReference type="ARBA" id="ARBA00004273"/>
    </source>
</evidence>
<dbReference type="SUPFAM" id="SSF48576">
    <property type="entry name" value="Terpenoid synthases"/>
    <property type="match status" value="1"/>
</dbReference>
<evidence type="ECO:0000313" key="8">
    <source>
        <dbReference type="Proteomes" id="UP000636800"/>
    </source>
</evidence>
<dbReference type="OrthoDB" id="5391403at2759"/>
<reference evidence="7 8" key="1">
    <citation type="journal article" date="2020" name="Nat. Food">
        <title>A phased Vanilla planifolia genome enables genetic improvement of flavour and production.</title>
        <authorList>
            <person name="Hasing T."/>
            <person name="Tang H."/>
            <person name="Brym M."/>
            <person name="Khazi F."/>
            <person name="Huang T."/>
            <person name="Chambers A.H."/>
        </authorList>
    </citation>
    <scope>NUCLEOTIDE SEQUENCE [LARGE SCALE GENOMIC DNA]</scope>
    <source>
        <tissue evidence="7">Leaf</tissue>
    </source>
</reference>
<dbReference type="FunFam" id="1.10.600.10:FF:000022">
    <property type="entry name" value="NADH dehydrogenase complex assembly factor 6-like protein"/>
    <property type="match status" value="1"/>
</dbReference>
<evidence type="ECO:0000313" key="7">
    <source>
        <dbReference type="EMBL" id="KAG0481185.1"/>
    </source>
</evidence>
<comment type="similarity">
    <text evidence="6">Belongs to the NDUFAF6 family.</text>
</comment>
<dbReference type="Pfam" id="PF00494">
    <property type="entry name" value="SQS_PSY"/>
    <property type="match status" value="1"/>
</dbReference>
<proteinExistence type="inferred from homology"/>
<dbReference type="AlphaFoldDB" id="A0A835R452"/>
<evidence type="ECO:0000256" key="2">
    <source>
        <dbReference type="ARBA" id="ARBA00022792"/>
    </source>
</evidence>
<sequence>MSAASTSGNNIRAAFSYCVQQVRSFDYHHYLCLLHLPPPMRKAAFVFRAFNVEIARAMDVSEPRAGLMRLLWWQEVIDKIFSKKLVEQPVAMAISAVISEHKISKHWLKRSIDARINDANKENGSIPGTLSDLEKYAEDTLSTILYMTLQAGGIQSTAADHAASHIGKASGLLLLLKSLPYHAARTGRIPYIPVEVAKKHGLLATQNGRAGIRMESDEHLADAVFEVAAVARAHLQKSRDLAATVPAEAKPILLPAVPAQVLLDSLQKAHFNVFDSSLARGVLGVSPLWYQLKLKWYAWRKV</sequence>
<comment type="caution">
    <text evidence="7">The sequence shown here is derived from an EMBL/GenBank/DDBJ whole genome shotgun (WGS) entry which is preliminary data.</text>
</comment>
<dbReference type="Proteomes" id="UP000636800">
    <property type="component" value="Chromosome 5"/>
</dbReference>
<keyword evidence="8" id="KW-1185">Reference proteome</keyword>
<keyword evidence="4" id="KW-0496">Mitochondrion</keyword>
<dbReference type="Gene3D" id="1.10.600.10">
    <property type="entry name" value="Farnesyl Diphosphate Synthase"/>
    <property type="match status" value="1"/>
</dbReference>
<dbReference type="GO" id="GO:0010287">
    <property type="term" value="C:plastoglobule"/>
    <property type="evidence" value="ECO:0007669"/>
    <property type="project" value="UniProtKB-ARBA"/>
</dbReference>
<dbReference type="GO" id="GO:0032981">
    <property type="term" value="P:mitochondrial respiratory chain complex I assembly"/>
    <property type="evidence" value="ECO:0007669"/>
    <property type="project" value="TreeGrafter"/>
</dbReference>
<evidence type="ECO:0000256" key="3">
    <source>
        <dbReference type="ARBA" id="ARBA00022946"/>
    </source>
</evidence>
<dbReference type="PANTHER" id="PTHR21181">
    <property type="match status" value="1"/>
</dbReference>
<keyword evidence="2" id="KW-0999">Mitochondrion inner membrane</keyword>
<keyword evidence="5" id="KW-0472">Membrane</keyword>
<dbReference type="InterPro" id="IPR002060">
    <property type="entry name" value="Squ/phyt_synthse"/>
</dbReference>
<gene>
    <name evidence="7" type="ORF">HPP92_012043</name>
</gene>
<dbReference type="PANTHER" id="PTHR21181:SF13">
    <property type="entry name" value="NADH DEHYDROGENASE (UBIQUINONE) COMPLEX I, ASSEMBLY FACTOR 6"/>
    <property type="match status" value="1"/>
</dbReference>
<evidence type="ECO:0000256" key="6">
    <source>
        <dbReference type="ARBA" id="ARBA00038273"/>
    </source>
</evidence>
<dbReference type="InterPro" id="IPR008949">
    <property type="entry name" value="Isoprenoid_synthase_dom_sf"/>
</dbReference>
<evidence type="ECO:0000256" key="5">
    <source>
        <dbReference type="ARBA" id="ARBA00023136"/>
    </source>
</evidence>
<name>A0A835R452_VANPL</name>
<organism evidence="7 8">
    <name type="scientific">Vanilla planifolia</name>
    <name type="common">Vanilla</name>
    <dbReference type="NCBI Taxonomy" id="51239"/>
    <lineage>
        <taxon>Eukaryota</taxon>
        <taxon>Viridiplantae</taxon>
        <taxon>Streptophyta</taxon>
        <taxon>Embryophyta</taxon>
        <taxon>Tracheophyta</taxon>
        <taxon>Spermatophyta</taxon>
        <taxon>Magnoliopsida</taxon>
        <taxon>Liliopsida</taxon>
        <taxon>Asparagales</taxon>
        <taxon>Orchidaceae</taxon>
        <taxon>Vanilloideae</taxon>
        <taxon>Vanilleae</taxon>
        <taxon>Vanilla</taxon>
    </lineage>
</organism>
<accession>A0A835R452</accession>
<dbReference type="GO" id="GO:0005743">
    <property type="term" value="C:mitochondrial inner membrane"/>
    <property type="evidence" value="ECO:0007669"/>
    <property type="project" value="UniProtKB-SubCell"/>
</dbReference>
<comment type="subcellular location">
    <subcellularLocation>
        <location evidence="1">Mitochondrion inner membrane</location>
    </subcellularLocation>
</comment>
<protein>
    <recommendedName>
        <fullName evidence="9">Phytoene synthase</fullName>
    </recommendedName>
</protein>